<accession>A0A4V1HHN5</accession>
<feature type="domain" description="SH3b" evidence="9">
    <location>
        <begin position="40"/>
        <end position="108"/>
    </location>
</feature>
<evidence type="ECO:0000256" key="3">
    <source>
        <dbReference type="ARBA" id="ARBA00022729"/>
    </source>
</evidence>
<dbReference type="PROSITE" id="PS51781">
    <property type="entry name" value="SH3B"/>
    <property type="match status" value="1"/>
</dbReference>
<dbReference type="GO" id="GO:0016020">
    <property type="term" value="C:membrane"/>
    <property type="evidence" value="ECO:0007669"/>
    <property type="project" value="UniProtKB-SubCell"/>
</dbReference>
<evidence type="ECO:0000256" key="5">
    <source>
        <dbReference type="ARBA" id="ARBA00023136"/>
    </source>
</evidence>
<evidence type="ECO:0000259" key="9">
    <source>
        <dbReference type="PROSITE" id="PS51781"/>
    </source>
</evidence>
<keyword evidence="3 8" id="KW-0732">Signal</keyword>
<keyword evidence="2 7" id="KW-0812">Transmembrane</keyword>
<proteinExistence type="predicted"/>
<dbReference type="InterPro" id="IPR016476">
    <property type="entry name" value="SH3_dom_pro"/>
</dbReference>
<name>A0A4V1HHN5_9GAMM</name>
<organism evidence="10 11">
    <name type="scientific">Thiomicrorhabdus sediminis</name>
    <dbReference type="NCBI Taxonomy" id="2580412"/>
    <lineage>
        <taxon>Bacteria</taxon>
        <taxon>Pseudomonadati</taxon>
        <taxon>Pseudomonadota</taxon>
        <taxon>Gammaproteobacteria</taxon>
        <taxon>Thiotrichales</taxon>
        <taxon>Piscirickettsiaceae</taxon>
        <taxon>Thiomicrorhabdus</taxon>
    </lineage>
</organism>
<dbReference type="Proteomes" id="UP000304864">
    <property type="component" value="Chromosome"/>
</dbReference>
<dbReference type="SMART" id="SM00287">
    <property type="entry name" value="SH3b"/>
    <property type="match status" value="1"/>
</dbReference>
<sequence length="242" mass="27446">MRRSSSCKLNSNKLAILGFTCFLGFTSLASVNLAHAAEKGYTNYITDSLEVPLRRGAGYKFKITRMLQAGEAVKILEVNKEGWANVQYKSGGSTYNGWLPSIVLQNQPIAKTRLAEQIRKTTDLEEKYTSLRQELKTLKERFEKTDSELSTTKQDKFELSKQLERLTSISSNAVEIDQQNQQMKVRLSQLETDNAIMKEQIDQSDDALKRQWFLTGGGVLLLGLLLGRFFRAPGKRKKWGEL</sequence>
<dbReference type="KEGG" id="thig:FE785_02820"/>
<protein>
    <submittedName>
        <fullName evidence="10">TIGR04211 family SH3 domain-containing protein</fullName>
    </submittedName>
</protein>
<dbReference type="RefSeq" id="WP_138564205.1">
    <property type="nucleotide sequence ID" value="NZ_CP040602.1"/>
</dbReference>
<comment type="subcellular location">
    <subcellularLocation>
        <location evidence="1">Membrane</location>
        <topology evidence="1">Single-pass membrane protein</topology>
    </subcellularLocation>
</comment>
<dbReference type="AlphaFoldDB" id="A0A4V1HHN5"/>
<dbReference type="Gene3D" id="2.30.30.40">
    <property type="entry name" value="SH3 Domains"/>
    <property type="match status" value="1"/>
</dbReference>
<reference evidence="10 11" key="1">
    <citation type="submission" date="2019-05" db="EMBL/GenBank/DDBJ databases">
        <title>Thiomicrorhabdus sediminis sp. nov, a novel sulfur-oxidizing bacterium isolated from coastal sediment.</title>
        <authorList>
            <person name="Liu X."/>
        </authorList>
    </citation>
    <scope>NUCLEOTIDE SEQUENCE [LARGE SCALE GENOMIC DNA]</scope>
    <source>
        <strain evidence="10 11">G1</strain>
    </source>
</reference>
<dbReference type="NCBIfam" id="TIGR04211">
    <property type="entry name" value="SH3_and_anchor"/>
    <property type="match status" value="1"/>
</dbReference>
<keyword evidence="4 7" id="KW-1133">Transmembrane helix</keyword>
<keyword evidence="11" id="KW-1185">Reference proteome</keyword>
<feature type="signal peptide" evidence="8">
    <location>
        <begin position="1"/>
        <end position="36"/>
    </location>
</feature>
<keyword evidence="6" id="KW-0175">Coiled coil</keyword>
<gene>
    <name evidence="10" type="ORF">FE785_02820</name>
</gene>
<evidence type="ECO:0000256" key="8">
    <source>
        <dbReference type="SAM" id="SignalP"/>
    </source>
</evidence>
<dbReference type="OrthoDB" id="9790951at2"/>
<evidence type="ECO:0000313" key="10">
    <source>
        <dbReference type="EMBL" id="QCU89643.1"/>
    </source>
</evidence>
<evidence type="ECO:0000256" key="1">
    <source>
        <dbReference type="ARBA" id="ARBA00004167"/>
    </source>
</evidence>
<evidence type="ECO:0000313" key="11">
    <source>
        <dbReference type="Proteomes" id="UP000304864"/>
    </source>
</evidence>
<dbReference type="EMBL" id="CP040602">
    <property type="protein sequence ID" value="QCU89643.1"/>
    <property type="molecule type" value="Genomic_DNA"/>
</dbReference>
<feature type="coiled-coil region" evidence="6">
    <location>
        <begin position="114"/>
        <end position="207"/>
    </location>
</feature>
<dbReference type="InterPro" id="IPR003646">
    <property type="entry name" value="SH3-like_bac-type"/>
</dbReference>
<evidence type="ECO:0000256" key="7">
    <source>
        <dbReference type="SAM" id="Phobius"/>
    </source>
</evidence>
<evidence type="ECO:0000256" key="2">
    <source>
        <dbReference type="ARBA" id="ARBA00022692"/>
    </source>
</evidence>
<evidence type="ECO:0000256" key="4">
    <source>
        <dbReference type="ARBA" id="ARBA00022989"/>
    </source>
</evidence>
<feature type="transmembrane region" description="Helical" evidence="7">
    <location>
        <begin position="212"/>
        <end position="230"/>
    </location>
</feature>
<evidence type="ECO:0000256" key="6">
    <source>
        <dbReference type="SAM" id="Coils"/>
    </source>
</evidence>
<feature type="chain" id="PRO_5020241468" evidence="8">
    <location>
        <begin position="37"/>
        <end position="242"/>
    </location>
</feature>
<keyword evidence="5 7" id="KW-0472">Membrane</keyword>